<dbReference type="InterPro" id="IPR014729">
    <property type="entry name" value="Rossmann-like_a/b/a_fold"/>
</dbReference>
<keyword evidence="4" id="KW-1185">Reference proteome</keyword>
<evidence type="ECO:0000259" key="2">
    <source>
        <dbReference type="Pfam" id="PF00582"/>
    </source>
</evidence>
<feature type="domain" description="UspA" evidence="2">
    <location>
        <begin position="1"/>
        <end position="139"/>
    </location>
</feature>
<dbReference type="PANTHER" id="PTHR46268">
    <property type="entry name" value="STRESS RESPONSE PROTEIN NHAX"/>
    <property type="match status" value="1"/>
</dbReference>
<accession>A0A3N4NVK6</accession>
<organism evidence="3 4">
    <name type="scientific">Aureibaculum marinum</name>
    <dbReference type="NCBI Taxonomy" id="2487930"/>
    <lineage>
        <taxon>Bacteria</taxon>
        <taxon>Pseudomonadati</taxon>
        <taxon>Bacteroidota</taxon>
        <taxon>Flavobacteriia</taxon>
        <taxon>Flavobacteriales</taxon>
        <taxon>Flavobacteriaceae</taxon>
        <taxon>Aureibaculum</taxon>
    </lineage>
</organism>
<dbReference type="Gene3D" id="3.40.50.620">
    <property type="entry name" value="HUPs"/>
    <property type="match status" value="2"/>
</dbReference>
<dbReference type="PRINTS" id="PR01438">
    <property type="entry name" value="UNVRSLSTRESS"/>
</dbReference>
<comment type="caution">
    <text evidence="3">The sequence shown here is derived from an EMBL/GenBank/DDBJ whole genome shotgun (WGS) entry which is preliminary data.</text>
</comment>
<evidence type="ECO:0000313" key="4">
    <source>
        <dbReference type="Proteomes" id="UP000270856"/>
    </source>
</evidence>
<dbReference type="SUPFAM" id="SSF52402">
    <property type="entry name" value="Adenine nucleotide alpha hydrolases-like"/>
    <property type="match status" value="2"/>
</dbReference>
<dbReference type="AlphaFoldDB" id="A0A3N4NVK6"/>
<reference evidence="3 4" key="1">
    <citation type="submission" date="2018-11" db="EMBL/GenBank/DDBJ databases">
        <title>Aureibaculum marinum gen. nov., sp. nov., a member of the family Flavobacteriaceae isolated from the Bohai Sea.</title>
        <authorList>
            <person name="Ji X."/>
        </authorList>
    </citation>
    <scope>NUCLEOTIDE SEQUENCE [LARGE SCALE GENOMIC DNA]</scope>
    <source>
        <strain evidence="3 4">BH-SD17</strain>
    </source>
</reference>
<dbReference type="InterPro" id="IPR006016">
    <property type="entry name" value="UspA"/>
</dbReference>
<evidence type="ECO:0000256" key="1">
    <source>
        <dbReference type="ARBA" id="ARBA00008791"/>
    </source>
</evidence>
<dbReference type="EMBL" id="RPFJ01000006">
    <property type="protein sequence ID" value="RPD98727.1"/>
    <property type="molecule type" value="Genomic_DNA"/>
</dbReference>
<sequence>MKNILYATDYSKNSITALKYAYELSTKINAQLKVIHVFHYPSTLVEMTTNTDDDFGVNYFKRHTAKLDQFCYDYLGTDLKNVSVEAVENKSILEGIISKAKELSPRLVIVGTKGQSSIKDLIMGNTTKNLIEKGLFPVMSIPSIEQLPELKTIVYATAFEEEDLHAICKLTEIALPLNATIKIVHVSSKKDYPGDIQMEWFKEMLSEKLDYKNLEFKVITSDDVFNSLRKYANDVNADLLAMLERKKGGFLKNLLNKDTVHKMNDYGKYPLISFNTSNCIKLSFS</sequence>
<dbReference type="OrthoDB" id="9788959at2"/>
<proteinExistence type="inferred from homology"/>
<dbReference type="Pfam" id="PF00582">
    <property type="entry name" value="Usp"/>
    <property type="match status" value="1"/>
</dbReference>
<name>A0A3N4NVK6_9FLAO</name>
<dbReference type="InterPro" id="IPR006015">
    <property type="entry name" value="Universal_stress_UspA"/>
</dbReference>
<evidence type="ECO:0000313" key="3">
    <source>
        <dbReference type="EMBL" id="RPD98727.1"/>
    </source>
</evidence>
<dbReference type="PANTHER" id="PTHR46268:SF6">
    <property type="entry name" value="UNIVERSAL STRESS PROTEIN UP12"/>
    <property type="match status" value="1"/>
</dbReference>
<dbReference type="RefSeq" id="WP_123897041.1">
    <property type="nucleotide sequence ID" value="NZ_RPFJ01000006.1"/>
</dbReference>
<dbReference type="Proteomes" id="UP000270856">
    <property type="component" value="Unassembled WGS sequence"/>
</dbReference>
<dbReference type="CDD" id="cd00293">
    <property type="entry name" value="USP-like"/>
    <property type="match status" value="1"/>
</dbReference>
<protein>
    <submittedName>
        <fullName evidence="3">Universal stress protein</fullName>
    </submittedName>
</protein>
<comment type="similarity">
    <text evidence="1">Belongs to the universal stress protein A family.</text>
</comment>
<gene>
    <name evidence="3" type="ORF">EGM88_05935</name>
</gene>